<name>A0AAN6M479_9PLEO</name>
<comment type="catalytic activity">
    <reaction evidence="14">
        <text>[(1-&gt;4)-beta-D-glucosyl]n+m + reduced acceptor + O2 = 4-dehydro-beta-D-glucosyl-[(1-&gt;4)-beta-D-glucosyl]n-1 + [(1-&gt;4)-beta-D-glucosyl]m + acceptor + H2O.</text>
        <dbReference type="EC" id="1.14.99.56"/>
    </reaction>
</comment>
<evidence type="ECO:0000256" key="2">
    <source>
        <dbReference type="ARBA" id="ARBA00004613"/>
    </source>
</evidence>
<keyword evidence="8" id="KW-0186">Copper</keyword>
<sequence>MKFSLQQLTLAALSVVPQASGHYGFPYTVYDGVISKRWEYVRASTTSVFQPNYDYAGIAAMCGDAGELPLFPVKTLKIAAGSTIGFGAARQTGRSDYDESKDFRDFEPSFSMYHSGPATAYLSKAPEGVDLNEYKGDGDWFKIDVKPASDGINWDYNSGAGVSIMNFTIPEATPPGKYLLRAEHLNIENGASYKTTEMYQACAHVEITGEGKGTPGPTTKFPGAFSAKDPGIWLPAALLRPYQPMDELKNWQGAGPKVWQG</sequence>
<dbReference type="GO" id="GO:0005576">
    <property type="term" value="C:extracellular region"/>
    <property type="evidence" value="ECO:0007669"/>
    <property type="project" value="UniProtKB-SubCell"/>
</dbReference>
<keyword evidence="12" id="KW-0624">Polysaccharide degradation</keyword>
<keyword evidence="5 16" id="KW-0732">Signal</keyword>
<keyword evidence="7" id="KW-0560">Oxidoreductase</keyword>
<evidence type="ECO:0000256" key="10">
    <source>
        <dbReference type="ARBA" id="ARBA00023157"/>
    </source>
</evidence>
<keyword evidence="19" id="KW-1185">Reference proteome</keyword>
<dbReference type="Pfam" id="PF03443">
    <property type="entry name" value="AA9"/>
    <property type="match status" value="1"/>
</dbReference>
<accession>A0AAN6M479</accession>
<comment type="cofactor">
    <cofactor evidence="1">
        <name>Cu(2+)</name>
        <dbReference type="ChEBI" id="CHEBI:29036"/>
    </cofactor>
</comment>
<keyword evidence="4" id="KW-0479">Metal-binding</keyword>
<keyword evidence="11" id="KW-0119">Carbohydrate metabolism</keyword>
<evidence type="ECO:0000256" key="6">
    <source>
        <dbReference type="ARBA" id="ARBA00023001"/>
    </source>
</evidence>
<dbReference type="PANTHER" id="PTHR33353:SF10">
    <property type="entry name" value="ENDO-BETA-1,4-GLUCANASE D"/>
    <property type="match status" value="1"/>
</dbReference>
<reference evidence="18 19" key="1">
    <citation type="submission" date="2021-02" db="EMBL/GenBank/DDBJ databases">
        <title>Genome assembly of Pseudopithomyces chartarum.</title>
        <authorList>
            <person name="Jauregui R."/>
            <person name="Singh J."/>
            <person name="Voisey C."/>
        </authorList>
    </citation>
    <scope>NUCLEOTIDE SEQUENCE [LARGE SCALE GENOMIC DNA]</scope>
    <source>
        <strain evidence="18 19">AGR01</strain>
    </source>
</reference>
<dbReference type="InterPro" id="IPR049892">
    <property type="entry name" value="AA9"/>
</dbReference>
<feature type="chain" id="PRO_5042816888" description="lytic cellulose monooxygenase (C4-dehydrogenating)" evidence="16">
    <location>
        <begin position="22"/>
        <end position="261"/>
    </location>
</feature>
<dbReference type="GO" id="GO:0030245">
    <property type="term" value="P:cellulose catabolic process"/>
    <property type="evidence" value="ECO:0007669"/>
    <property type="project" value="UniProtKB-KW"/>
</dbReference>
<evidence type="ECO:0000256" key="16">
    <source>
        <dbReference type="SAM" id="SignalP"/>
    </source>
</evidence>
<evidence type="ECO:0000313" key="19">
    <source>
        <dbReference type="Proteomes" id="UP001280581"/>
    </source>
</evidence>
<evidence type="ECO:0000256" key="11">
    <source>
        <dbReference type="ARBA" id="ARBA00023277"/>
    </source>
</evidence>
<evidence type="ECO:0000256" key="12">
    <source>
        <dbReference type="ARBA" id="ARBA00023326"/>
    </source>
</evidence>
<keyword evidence="10" id="KW-1015">Disulfide bond</keyword>
<dbReference type="Proteomes" id="UP001280581">
    <property type="component" value="Unassembled WGS sequence"/>
</dbReference>
<dbReference type="PANTHER" id="PTHR33353">
    <property type="entry name" value="PUTATIVE (AFU_ORTHOLOGUE AFUA_1G12560)-RELATED"/>
    <property type="match status" value="1"/>
</dbReference>
<evidence type="ECO:0000256" key="8">
    <source>
        <dbReference type="ARBA" id="ARBA00023008"/>
    </source>
</evidence>
<evidence type="ECO:0000256" key="14">
    <source>
        <dbReference type="ARBA" id="ARBA00045077"/>
    </source>
</evidence>
<proteinExistence type="inferred from homology"/>
<keyword evidence="9" id="KW-0503">Monooxygenase</keyword>
<dbReference type="EC" id="1.14.99.56" evidence="15"/>
<evidence type="ECO:0000259" key="17">
    <source>
        <dbReference type="Pfam" id="PF03443"/>
    </source>
</evidence>
<evidence type="ECO:0000256" key="4">
    <source>
        <dbReference type="ARBA" id="ARBA00022723"/>
    </source>
</evidence>
<keyword evidence="6" id="KW-0136">Cellulose degradation</keyword>
<dbReference type="Gene3D" id="2.70.50.70">
    <property type="match status" value="1"/>
</dbReference>
<comment type="similarity">
    <text evidence="13">Belongs to the polysaccharide monooxygenase AA9 family.</text>
</comment>
<dbReference type="GO" id="GO:0004497">
    <property type="term" value="F:monooxygenase activity"/>
    <property type="evidence" value="ECO:0007669"/>
    <property type="project" value="UniProtKB-KW"/>
</dbReference>
<evidence type="ECO:0000256" key="9">
    <source>
        <dbReference type="ARBA" id="ARBA00023033"/>
    </source>
</evidence>
<gene>
    <name evidence="18" type="ORF">GRF29_28g1249683</name>
</gene>
<evidence type="ECO:0000256" key="1">
    <source>
        <dbReference type="ARBA" id="ARBA00001973"/>
    </source>
</evidence>
<keyword evidence="3" id="KW-0964">Secreted</keyword>
<dbReference type="GO" id="GO:0046872">
    <property type="term" value="F:metal ion binding"/>
    <property type="evidence" value="ECO:0007669"/>
    <property type="project" value="UniProtKB-KW"/>
</dbReference>
<evidence type="ECO:0000313" key="18">
    <source>
        <dbReference type="EMBL" id="KAK3213857.1"/>
    </source>
</evidence>
<protein>
    <recommendedName>
        <fullName evidence="15">lytic cellulose monooxygenase (C4-dehydrogenating)</fullName>
        <ecNumber evidence="15">1.14.99.56</ecNumber>
    </recommendedName>
</protein>
<evidence type="ECO:0000256" key="15">
    <source>
        <dbReference type="ARBA" id="ARBA00047174"/>
    </source>
</evidence>
<evidence type="ECO:0000256" key="7">
    <source>
        <dbReference type="ARBA" id="ARBA00023002"/>
    </source>
</evidence>
<dbReference type="AlphaFoldDB" id="A0AAN6M479"/>
<evidence type="ECO:0000256" key="13">
    <source>
        <dbReference type="ARBA" id="ARBA00044502"/>
    </source>
</evidence>
<feature type="domain" description="Auxiliary Activity family 9 catalytic" evidence="17">
    <location>
        <begin position="22"/>
        <end position="234"/>
    </location>
</feature>
<dbReference type="EMBL" id="WVTA01000004">
    <property type="protein sequence ID" value="KAK3213857.1"/>
    <property type="molecule type" value="Genomic_DNA"/>
</dbReference>
<dbReference type="InterPro" id="IPR005103">
    <property type="entry name" value="AA9_LPMO"/>
</dbReference>
<organism evidence="18 19">
    <name type="scientific">Pseudopithomyces chartarum</name>
    <dbReference type="NCBI Taxonomy" id="1892770"/>
    <lineage>
        <taxon>Eukaryota</taxon>
        <taxon>Fungi</taxon>
        <taxon>Dikarya</taxon>
        <taxon>Ascomycota</taxon>
        <taxon>Pezizomycotina</taxon>
        <taxon>Dothideomycetes</taxon>
        <taxon>Pleosporomycetidae</taxon>
        <taxon>Pleosporales</taxon>
        <taxon>Massarineae</taxon>
        <taxon>Didymosphaeriaceae</taxon>
        <taxon>Pseudopithomyces</taxon>
    </lineage>
</organism>
<evidence type="ECO:0000256" key="5">
    <source>
        <dbReference type="ARBA" id="ARBA00022729"/>
    </source>
</evidence>
<comment type="subcellular location">
    <subcellularLocation>
        <location evidence="2">Secreted</location>
    </subcellularLocation>
</comment>
<feature type="signal peptide" evidence="16">
    <location>
        <begin position="1"/>
        <end position="21"/>
    </location>
</feature>
<comment type="caution">
    <text evidence="18">The sequence shown here is derived from an EMBL/GenBank/DDBJ whole genome shotgun (WGS) entry which is preliminary data.</text>
</comment>
<evidence type="ECO:0000256" key="3">
    <source>
        <dbReference type="ARBA" id="ARBA00022525"/>
    </source>
</evidence>